<reference evidence="1" key="1">
    <citation type="submission" date="2020-05" db="EMBL/GenBank/DDBJ databases">
        <authorList>
            <person name="Chiriac C."/>
            <person name="Salcher M."/>
            <person name="Ghai R."/>
            <person name="Kavagutti S V."/>
        </authorList>
    </citation>
    <scope>NUCLEOTIDE SEQUENCE</scope>
</reference>
<protein>
    <submittedName>
        <fullName evidence="1">Unannotated protein</fullName>
    </submittedName>
</protein>
<dbReference type="AlphaFoldDB" id="A0A6J7J7I1"/>
<evidence type="ECO:0000313" key="1">
    <source>
        <dbReference type="EMBL" id="CAB4938607.1"/>
    </source>
</evidence>
<accession>A0A6J7J7I1</accession>
<gene>
    <name evidence="1" type="ORF">UFOPK3773_00706</name>
</gene>
<proteinExistence type="predicted"/>
<name>A0A6J7J7I1_9ZZZZ</name>
<dbReference type="EMBL" id="CAFBNF010000056">
    <property type="protein sequence ID" value="CAB4938607.1"/>
    <property type="molecule type" value="Genomic_DNA"/>
</dbReference>
<sequence>MSRDPSDRLRDIVDCIRKARNADAVKKIGQLSNRIVAEGDRS</sequence>
<organism evidence="1">
    <name type="scientific">freshwater metagenome</name>
    <dbReference type="NCBI Taxonomy" id="449393"/>
    <lineage>
        <taxon>unclassified sequences</taxon>
        <taxon>metagenomes</taxon>
        <taxon>ecological metagenomes</taxon>
    </lineage>
</organism>